<feature type="transmembrane region" description="Helical" evidence="7">
    <location>
        <begin position="96"/>
        <end position="115"/>
    </location>
</feature>
<comment type="caution">
    <text evidence="9">The sequence shown here is derived from an EMBL/GenBank/DDBJ whole genome shotgun (WGS) entry which is preliminary data.</text>
</comment>
<dbReference type="InterPro" id="IPR011701">
    <property type="entry name" value="MFS"/>
</dbReference>
<protein>
    <recommendedName>
        <fullName evidence="8">Major facilitator superfamily (MFS) profile domain-containing protein</fullName>
    </recommendedName>
</protein>
<dbReference type="PROSITE" id="PS00217">
    <property type="entry name" value="SUGAR_TRANSPORT_2"/>
    <property type="match status" value="1"/>
</dbReference>
<evidence type="ECO:0000256" key="1">
    <source>
        <dbReference type="ARBA" id="ARBA00004651"/>
    </source>
</evidence>
<keyword evidence="2" id="KW-0813">Transport</keyword>
<reference evidence="10" key="1">
    <citation type="journal article" date="2019" name="Int. J. Syst. Evol. Microbiol.">
        <title>The Global Catalogue of Microorganisms (GCM) 10K type strain sequencing project: providing services to taxonomists for standard genome sequencing and annotation.</title>
        <authorList>
            <consortium name="The Broad Institute Genomics Platform"/>
            <consortium name="The Broad Institute Genome Sequencing Center for Infectious Disease"/>
            <person name="Wu L."/>
            <person name="Ma J."/>
        </authorList>
    </citation>
    <scope>NUCLEOTIDE SEQUENCE [LARGE SCALE GENOMIC DNA]</scope>
    <source>
        <strain evidence="10">JCM 16924</strain>
    </source>
</reference>
<dbReference type="InterPro" id="IPR020846">
    <property type="entry name" value="MFS_dom"/>
</dbReference>
<dbReference type="InterPro" id="IPR005829">
    <property type="entry name" value="Sugar_transporter_CS"/>
</dbReference>
<dbReference type="PANTHER" id="PTHR42718">
    <property type="entry name" value="MAJOR FACILITATOR SUPERFAMILY MULTIDRUG TRANSPORTER MFSC"/>
    <property type="match status" value="1"/>
</dbReference>
<feature type="transmembrane region" description="Helical" evidence="7">
    <location>
        <begin position="67"/>
        <end position="84"/>
    </location>
</feature>
<evidence type="ECO:0000313" key="10">
    <source>
        <dbReference type="Proteomes" id="UP001500456"/>
    </source>
</evidence>
<dbReference type="Pfam" id="PF07690">
    <property type="entry name" value="MFS_1"/>
    <property type="match status" value="1"/>
</dbReference>
<evidence type="ECO:0000256" key="3">
    <source>
        <dbReference type="ARBA" id="ARBA00022692"/>
    </source>
</evidence>
<dbReference type="PANTHER" id="PTHR42718:SF9">
    <property type="entry name" value="MAJOR FACILITATOR SUPERFAMILY MULTIDRUG TRANSPORTER MFSC"/>
    <property type="match status" value="1"/>
</dbReference>
<keyword evidence="6" id="KW-0046">Antibiotic resistance</keyword>
<proteinExistence type="predicted"/>
<evidence type="ECO:0000256" key="2">
    <source>
        <dbReference type="ARBA" id="ARBA00022448"/>
    </source>
</evidence>
<keyword evidence="3 7" id="KW-0812">Transmembrane</keyword>
<gene>
    <name evidence="9" type="ORF">GCM10022232_66820</name>
</gene>
<dbReference type="RefSeq" id="WP_345568497.1">
    <property type="nucleotide sequence ID" value="NZ_BAAAZX010000022.1"/>
</dbReference>
<keyword evidence="10" id="KW-1185">Reference proteome</keyword>
<accession>A0ABP7SPH7</accession>
<sequence>MPRIRTRVRPGAQSPSAIDSDPGRYENRLLLILFLAFGFVFFDRQALPFLAPFISKEIHLSNTELGTLSAVPALTWALSGLVVGRLPDKLGRRKPMLIAGVVLFSCFSVAGGLMTGFLGLLIAWALTGVAEGAVLPLARSLMVEASRENRRGLNMGLLQGFSAGRAVEGERSPIRGTA</sequence>
<evidence type="ECO:0000313" key="9">
    <source>
        <dbReference type="EMBL" id="GAA4014641.1"/>
    </source>
</evidence>
<organism evidence="9 10">
    <name type="scientific">Streptomyces plumbiresistens</name>
    <dbReference type="NCBI Taxonomy" id="511811"/>
    <lineage>
        <taxon>Bacteria</taxon>
        <taxon>Bacillati</taxon>
        <taxon>Actinomycetota</taxon>
        <taxon>Actinomycetes</taxon>
        <taxon>Kitasatosporales</taxon>
        <taxon>Streptomycetaceae</taxon>
        <taxon>Streptomyces</taxon>
    </lineage>
</organism>
<dbReference type="Proteomes" id="UP001500456">
    <property type="component" value="Unassembled WGS sequence"/>
</dbReference>
<comment type="subcellular location">
    <subcellularLocation>
        <location evidence="1">Cell membrane</location>
        <topology evidence="1">Multi-pass membrane protein</topology>
    </subcellularLocation>
</comment>
<feature type="transmembrane region" description="Helical" evidence="7">
    <location>
        <begin position="121"/>
        <end position="141"/>
    </location>
</feature>
<evidence type="ECO:0000256" key="5">
    <source>
        <dbReference type="ARBA" id="ARBA00023136"/>
    </source>
</evidence>
<evidence type="ECO:0000256" key="4">
    <source>
        <dbReference type="ARBA" id="ARBA00022989"/>
    </source>
</evidence>
<name>A0ABP7SPH7_9ACTN</name>
<dbReference type="InterPro" id="IPR036259">
    <property type="entry name" value="MFS_trans_sf"/>
</dbReference>
<feature type="domain" description="Major facilitator superfamily (MFS) profile" evidence="8">
    <location>
        <begin position="29"/>
        <end position="178"/>
    </location>
</feature>
<dbReference type="Gene3D" id="1.20.1250.20">
    <property type="entry name" value="MFS general substrate transporter like domains"/>
    <property type="match status" value="1"/>
</dbReference>
<evidence type="ECO:0000256" key="7">
    <source>
        <dbReference type="SAM" id="Phobius"/>
    </source>
</evidence>
<feature type="transmembrane region" description="Helical" evidence="7">
    <location>
        <begin position="29"/>
        <end position="47"/>
    </location>
</feature>
<evidence type="ECO:0000256" key="6">
    <source>
        <dbReference type="ARBA" id="ARBA00023251"/>
    </source>
</evidence>
<dbReference type="SUPFAM" id="SSF103473">
    <property type="entry name" value="MFS general substrate transporter"/>
    <property type="match status" value="1"/>
</dbReference>
<dbReference type="PROSITE" id="PS50850">
    <property type="entry name" value="MFS"/>
    <property type="match status" value="1"/>
</dbReference>
<keyword evidence="5 7" id="KW-0472">Membrane</keyword>
<keyword evidence="4 7" id="KW-1133">Transmembrane helix</keyword>
<evidence type="ECO:0000259" key="8">
    <source>
        <dbReference type="PROSITE" id="PS50850"/>
    </source>
</evidence>
<dbReference type="EMBL" id="BAAAZX010000022">
    <property type="protein sequence ID" value="GAA4014641.1"/>
    <property type="molecule type" value="Genomic_DNA"/>
</dbReference>